<dbReference type="Proteomes" id="UP000322000">
    <property type="component" value="Chromosome 14"/>
</dbReference>
<dbReference type="Pfam" id="PF02887">
    <property type="entry name" value="PK_C"/>
    <property type="match status" value="1"/>
</dbReference>
<feature type="domain" description="Pyruvate kinase C-terminal" evidence="1">
    <location>
        <begin position="277"/>
        <end position="379"/>
    </location>
</feature>
<dbReference type="KEGG" id="tnl:113500833"/>
<dbReference type="OrthoDB" id="6894596at2759"/>
<dbReference type="PANTHER" id="PTHR11817">
    <property type="entry name" value="PYRUVATE KINASE"/>
    <property type="match status" value="1"/>
</dbReference>
<dbReference type="Gene3D" id="3.40.1380.20">
    <property type="entry name" value="Pyruvate kinase, C-terminal domain"/>
    <property type="match status" value="1"/>
</dbReference>
<evidence type="ECO:0000313" key="3">
    <source>
        <dbReference type="RefSeq" id="XP_026737529.1"/>
    </source>
</evidence>
<dbReference type="GO" id="GO:0004743">
    <property type="term" value="F:pyruvate kinase activity"/>
    <property type="evidence" value="ECO:0007669"/>
    <property type="project" value="InterPro"/>
</dbReference>
<dbReference type="SUPFAM" id="SSF52935">
    <property type="entry name" value="PK C-terminal domain-like"/>
    <property type="match status" value="1"/>
</dbReference>
<dbReference type="InterPro" id="IPR001697">
    <property type="entry name" value="Pyr_Knase"/>
</dbReference>
<name>A0A7E5WA56_TRINI</name>
<dbReference type="InterPro" id="IPR036918">
    <property type="entry name" value="Pyrv_Knase_C_sf"/>
</dbReference>
<gene>
    <name evidence="3" type="primary">LOC113500833</name>
</gene>
<dbReference type="InterPro" id="IPR015795">
    <property type="entry name" value="Pyrv_Knase_C"/>
</dbReference>
<keyword evidence="2" id="KW-1185">Reference proteome</keyword>
<reference evidence="3" key="1">
    <citation type="submission" date="2025-08" db="UniProtKB">
        <authorList>
            <consortium name="RefSeq"/>
        </authorList>
    </citation>
    <scope>IDENTIFICATION</scope>
</reference>
<dbReference type="RefSeq" id="XP_026737529.1">
    <property type="nucleotide sequence ID" value="XM_026881728.1"/>
</dbReference>
<organism evidence="2 3">
    <name type="scientific">Trichoplusia ni</name>
    <name type="common">Cabbage looper</name>
    <dbReference type="NCBI Taxonomy" id="7111"/>
    <lineage>
        <taxon>Eukaryota</taxon>
        <taxon>Metazoa</taxon>
        <taxon>Ecdysozoa</taxon>
        <taxon>Arthropoda</taxon>
        <taxon>Hexapoda</taxon>
        <taxon>Insecta</taxon>
        <taxon>Pterygota</taxon>
        <taxon>Neoptera</taxon>
        <taxon>Endopterygota</taxon>
        <taxon>Lepidoptera</taxon>
        <taxon>Glossata</taxon>
        <taxon>Ditrysia</taxon>
        <taxon>Noctuoidea</taxon>
        <taxon>Noctuidae</taxon>
        <taxon>Plusiinae</taxon>
        <taxon>Trichoplusia</taxon>
    </lineage>
</organism>
<dbReference type="GO" id="GO:0000287">
    <property type="term" value="F:magnesium ion binding"/>
    <property type="evidence" value="ECO:0007669"/>
    <property type="project" value="InterPro"/>
</dbReference>
<accession>A0A7E5WA56</accession>
<dbReference type="AlphaFoldDB" id="A0A7E5WA56"/>
<protein>
    <submittedName>
        <fullName evidence="3">Pyruvate kinase-like isoform X1</fullName>
    </submittedName>
</protein>
<dbReference type="GeneID" id="113500833"/>
<evidence type="ECO:0000259" key="1">
    <source>
        <dbReference type="Pfam" id="PF02887"/>
    </source>
</evidence>
<evidence type="ECO:0000313" key="2">
    <source>
        <dbReference type="Proteomes" id="UP000322000"/>
    </source>
</evidence>
<dbReference type="InParanoid" id="A0A7E5WA56"/>
<dbReference type="GO" id="GO:0030955">
    <property type="term" value="F:potassium ion binding"/>
    <property type="evidence" value="ECO:0007669"/>
    <property type="project" value="InterPro"/>
</dbReference>
<proteinExistence type="predicted"/>
<sequence>MVWWLHDIQKQHKRGVHFGIRSVDDIVYQTLNVMLECYQKYDPYDINALKNAGVNIFNIDLTKANQEYYEKIKDSILEAQSMPELIKCSYNTPVTLSVTMSVNNPIEIDDRVDVIILKDVATSDQLRQFRKGNKKFSSKPILFWPTSLEIDDLNELIRMTEGIILDSSLGRFFCNFESPLKLCKQICKPVFYMFPSIVEDYYKETANDRQVLVQVHEIVENRFAGIFLRGCEGKSPLDLVQSLIRSIDIVEHEICDPSGDYLKLSRDLPLPVIPPFAVAMGASLAALKSNSRAIIVFTTSGASARVIASAAPPCPILAVTAHEATARKMHLYRKVIPLLYPKSRTTCWRRDHLNRVGFGTQFGIDTGIFNYGSKLVLLTPSDEGDIYCNGFQIVSVAEVLHAYRCTGKNFGVY</sequence>